<dbReference type="InterPro" id="IPR051906">
    <property type="entry name" value="TolC-like"/>
</dbReference>
<gene>
    <name evidence="11" type="ORF">FV139_20900</name>
</gene>
<evidence type="ECO:0000256" key="5">
    <source>
        <dbReference type="ARBA" id="ARBA00022692"/>
    </source>
</evidence>
<feature type="domain" description="OmpA-like" evidence="10">
    <location>
        <begin position="485"/>
        <end position="603"/>
    </location>
</feature>
<proteinExistence type="inferred from homology"/>
<evidence type="ECO:0000256" key="6">
    <source>
        <dbReference type="ARBA" id="ARBA00023136"/>
    </source>
</evidence>
<comment type="caution">
    <text evidence="11">The sequence shown here is derived from an EMBL/GenBank/DDBJ whole genome shotgun (WGS) entry which is preliminary data.</text>
</comment>
<accession>A0A5C8ZMZ9</accession>
<dbReference type="InterPro" id="IPR036737">
    <property type="entry name" value="OmpA-like_sf"/>
</dbReference>
<dbReference type="EMBL" id="VRZA01000014">
    <property type="protein sequence ID" value="TXS88937.1"/>
    <property type="molecule type" value="Genomic_DNA"/>
</dbReference>
<keyword evidence="3" id="KW-0813">Transport</keyword>
<evidence type="ECO:0000256" key="2">
    <source>
        <dbReference type="ARBA" id="ARBA00007613"/>
    </source>
</evidence>
<dbReference type="RefSeq" id="WP_148070440.1">
    <property type="nucleotide sequence ID" value="NZ_VRZA01000014.1"/>
</dbReference>
<dbReference type="GO" id="GO:0015288">
    <property type="term" value="F:porin activity"/>
    <property type="evidence" value="ECO:0007669"/>
    <property type="project" value="TreeGrafter"/>
</dbReference>
<keyword evidence="6 8" id="KW-0472">Membrane</keyword>
<dbReference type="Proteomes" id="UP000321039">
    <property type="component" value="Unassembled WGS sequence"/>
</dbReference>
<keyword evidence="9" id="KW-0732">Signal</keyword>
<evidence type="ECO:0000256" key="9">
    <source>
        <dbReference type="SAM" id="SignalP"/>
    </source>
</evidence>
<dbReference type="PRINTS" id="PR01021">
    <property type="entry name" value="OMPADOMAIN"/>
</dbReference>
<dbReference type="GO" id="GO:0015562">
    <property type="term" value="F:efflux transmembrane transporter activity"/>
    <property type="evidence" value="ECO:0007669"/>
    <property type="project" value="InterPro"/>
</dbReference>
<dbReference type="Gene3D" id="3.30.1330.60">
    <property type="entry name" value="OmpA-like domain"/>
    <property type="match status" value="1"/>
</dbReference>
<evidence type="ECO:0000256" key="8">
    <source>
        <dbReference type="PROSITE-ProRule" id="PRU00473"/>
    </source>
</evidence>
<protein>
    <submittedName>
        <fullName evidence="11">TolC family outer membrane protein</fullName>
    </submittedName>
</protein>
<dbReference type="GO" id="GO:0009279">
    <property type="term" value="C:cell outer membrane"/>
    <property type="evidence" value="ECO:0007669"/>
    <property type="project" value="UniProtKB-SubCell"/>
</dbReference>
<reference evidence="11 12" key="1">
    <citation type="submission" date="2019-08" db="EMBL/GenBank/DDBJ databases">
        <title>Parahaliea maris sp. nov., isolated from the surface seawater.</title>
        <authorList>
            <person name="Liu Y."/>
        </authorList>
    </citation>
    <scope>NUCLEOTIDE SEQUENCE [LARGE SCALE GENOMIC DNA]</scope>
    <source>
        <strain evidence="11 12">HSLHS9</strain>
    </source>
</reference>
<comment type="similarity">
    <text evidence="2">Belongs to the outer membrane factor (OMF) (TC 1.B.17) family.</text>
</comment>
<dbReference type="SUPFAM" id="SSF56954">
    <property type="entry name" value="Outer membrane efflux proteins (OEP)"/>
    <property type="match status" value="1"/>
</dbReference>
<evidence type="ECO:0000256" key="3">
    <source>
        <dbReference type="ARBA" id="ARBA00022448"/>
    </source>
</evidence>
<evidence type="ECO:0000256" key="7">
    <source>
        <dbReference type="ARBA" id="ARBA00023237"/>
    </source>
</evidence>
<evidence type="ECO:0000256" key="1">
    <source>
        <dbReference type="ARBA" id="ARBA00004442"/>
    </source>
</evidence>
<dbReference type="SUPFAM" id="SSF103088">
    <property type="entry name" value="OmpA-like"/>
    <property type="match status" value="1"/>
</dbReference>
<evidence type="ECO:0000313" key="11">
    <source>
        <dbReference type="EMBL" id="TXS88937.1"/>
    </source>
</evidence>
<comment type="subcellular location">
    <subcellularLocation>
        <location evidence="1">Cell outer membrane</location>
    </subcellularLocation>
</comment>
<keyword evidence="5" id="KW-0812">Transmembrane</keyword>
<dbReference type="InterPro" id="IPR003423">
    <property type="entry name" value="OMP_efflux"/>
</dbReference>
<organism evidence="11 12">
    <name type="scientific">Parahaliea maris</name>
    <dbReference type="NCBI Taxonomy" id="2716870"/>
    <lineage>
        <taxon>Bacteria</taxon>
        <taxon>Pseudomonadati</taxon>
        <taxon>Pseudomonadota</taxon>
        <taxon>Gammaproteobacteria</taxon>
        <taxon>Cellvibrionales</taxon>
        <taxon>Halieaceae</taxon>
        <taxon>Parahaliea</taxon>
    </lineage>
</organism>
<name>A0A5C8ZMZ9_9GAMM</name>
<evidence type="ECO:0000256" key="4">
    <source>
        <dbReference type="ARBA" id="ARBA00022452"/>
    </source>
</evidence>
<keyword evidence="4" id="KW-1134">Transmembrane beta strand</keyword>
<dbReference type="AlphaFoldDB" id="A0A5C8ZMZ9"/>
<dbReference type="InterPro" id="IPR006665">
    <property type="entry name" value="OmpA-like"/>
</dbReference>
<dbReference type="PROSITE" id="PS51123">
    <property type="entry name" value="OMPA_2"/>
    <property type="match status" value="1"/>
</dbReference>
<feature type="signal peptide" evidence="9">
    <location>
        <begin position="1"/>
        <end position="24"/>
    </location>
</feature>
<dbReference type="NCBIfam" id="TIGR01844">
    <property type="entry name" value="type_I_sec_TolC"/>
    <property type="match status" value="1"/>
</dbReference>
<dbReference type="CDD" id="cd07185">
    <property type="entry name" value="OmpA_C-like"/>
    <property type="match status" value="1"/>
</dbReference>
<dbReference type="Gene3D" id="1.20.1600.10">
    <property type="entry name" value="Outer membrane efflux proteins (OEP)"/>
    <property type="match status" value="1"/>
</dbReference>
<dbReference type="GO" id="GO:1990281">
    <property type="term" value="C:efflux pump complex"/>
    <property type="evidence" value="ECO:0007669"/>
    <property type="project" value="TreeGrafter"/>
</dbReference>
<keyword evidence="7" id="KW-0998">Cell outer membrane</keyword>
<dbReference type="InterPro" id="IPR010130">
    <property type="entry name" value="T1SS_OMP_TolC"/>
</dbReference>
<dbReference type="PANTHER" id="PTHR30026:SF22">
    <property type="entry name" value="OUTER MEMBRANE EFFLUX PROTEIN"/>
    <property type="match status" value="1"/>
</dbReference>
<evidence type="ECO:0000313" key="12">
    <source>
        <dbReference type="Proteomes" id="UP000321039"/>
    </source>
</evidence>
<feature type="chain" id="PRO_5022790601" evidence="9">
    <location>
        <begin position="25"/>
        <end position="608"/>
    </location>
</feature>
<keyword evidence="12" id="KW-1185">Reference proteome</keyword>
<evidence type="ECO:0000259" key="10">
    <source>
        <dbReference type="PROSITE" id="PS51123"/>
    </source>
</evidence>
<dbReference type="Pfam" id="PF00691">
    <property type="entry name" value="OmpA"/>
    <property type="match status" value="1"/>
</dbReference>
<dbReference type="Pfam" id="PF02321">
    <property type="entry name" value="OEP"/>
    <property type="match status" value="2"/>
</dbReference>
<sequence length="608" mass="67764">MIGHRKWVGAIAGMLGASSLAVHAEPIADFEQAIKQAVTSNPRVVANWYDFEASREAQRVAEGGYYPSVDINADIGREDRETPLIDFDDYSRDAVRFSITQMLFDGFSTREEVRRLDFEKRTQYYNLQRASQEIGLEAAQAYLDAARFQQLVQFAQDNYIVHREVYDKIAERTGGGVSQGVDLEQAAARVALAESNLLTEMTNLHDVQARFQRVIGDLPADGLTIPTIPSSMIPELRSSALNMAYEQAPEINAAIENLRASQAALNQTNSPFMPRLDLRYRNEIEHDTDGLEGRYDLEAVELVASYNLFRGGSDSARKREFYNRYNSAIEQRKQACLNVRQNTMIAFNDIQALEQQVIFLERNQLAQDKTRRAYQDQFDLGQRTLLDLLDSQNEYFDTQRAYVSARADLAGAQARTLANMGVLLSALDMQSLNADQIAKLNMDMSRDDDENSQPLCPPEPPPAVEIDKEALFASLTAGNARYRDAGEGKVSVELQVQFALNSSVITHDFDAEITRAAKFLAENPGVMASVEGHADSSGEDAYNQWLSDRRANAVRQMMIDKHGVNPSQITAIGYGETRPVADNATAEGRAKNRRVELILDGAGVEGMM</sequence>
<dbReference type="PANTHER" id="PTHR30026">
    <property type="entry name" value="OUTER MEMBRANE PROTEIN TOLC"/>
    <property type="match status" value="1"/>
</dbReference>
<dbReference type="InterPro" id="IPR006664">
    <property type="entry name" value="OMP_bac"/>
</dbReference>